<feature type="transmembrane region" description="Helical" evidence="10">
    <location>
        <begin position="131"/>
        <end position="152"/>
    </location>
</feature>
<evidence type="ECO:0000256" key="5">
    <source>
        <dbReference type="ARBA" id="ARBA00022725"/>
    </source>
</evidence>
<keyword evidence="4 10" id="KW-0812">Transmembrane</keyword>
<sequence length="427" mass="48472">MDSWVDEYADKAMVDLYGIFLKLSVLVLDLSPSYAALSIIGVVMSAIGLFSISVMLTISAYKMSDDFEDFSGEANLGFLSILSFIFVCNQNYYRRELILLHHMIGKGFHDYKEPQYSPEELEKYKQYLNKLYLALMILACYVVFIALLVIFICPYIDRQLGFGWDDAYDQYGVNRQLPVPLWTPFASDSGLGYWSTLVLIECFGGAMFTLSIGGTALLFTGISGGILLEQKLLILSIQNLDKRAKRRYKMLVGADEVNKNKFGEDPLYQKCIEYCLQQNVIHHHCILRYYEVYQQVGTVPLLASFAIETIAIAMSMIRLNEGSAKWGANIAFGCIAIAEMANMIMLCVLGEQTTTLGLDMNQSLYFSKWYRFNKKNRMILLQFLIETRNPLRVGSLGLVGCNMEQFSQVMNSAYSFFNLLKVSKARD</sequence>
<evidence type="ECO:0000256" key="10">
    <source>
        <dbReference type="RuleBase" id="RU351113"/>
    </source>
</evidence>
<comment type="similarity">
    <text evidence="10">Belongs to the insect chemoreceptor superfamily. Heteromeric odorant receptor channel (TC 1.A.69) family.</text>
</comment>
<feature type="transmembrane region" description="Helical" evidence="10">
    <location>
        <begin position="203"/>
        <end position="228"/>
    </location>
</feature>
<keyword evidence="12" id="KW-1185">Reference proteome</keyword>
<dbReference type="Proteomes" id="UP001307889">
    <property type="component" value="Chromosome 7"/>
</dbReference>
<dbReference type="Pfam" id="PF02949">
    <property type="entry name" value="7tm_6"/>
    <property type="match status" value="1"/>
</dbReference>
<evidence type="ECO:0000256" key="3">
    <source>
        <dbReference type="ARBA" id="ARBA00022606"/>
    </source>
</evidence>
<keyword evidence="2" id="KW-1003">Cell membrane</keyword>
<accession>A0ABN7AWP4</accession>
<protein>
    <recommendedName>
        <fullName evidence="10">Odorant receptor</fullName>
    </recommendedName>
</protein>
<comment type="subcellular location">
    <subcellularLocation>
        <location evidence="1 10">Cell membrane</location>
        <topology evidence="1 10">Multi-pass membrane protein</topology>
    </subcellularLocation>
</comment>
<dbReference type="PANTHER" id="PTHR21137">
    <property type="entry name" value="ODORANT RECEPTOR"/>
    <property type="match status" value="1"/>
</dbReference>
<keyword evidence="7 10" id="KW-0472">Membrane</keyword>
<feature type="transmembrane region" description="Helical" evidence="10">
    <location>
        <begin position="12"/>
        <end position="28"/>
    </location>
</feature>
<feature type="transmembrane region" description="Helical" evidence="10">
    <location>
        <begin position="35"/>
        <end position="56"/>
    </location>
</feature>
<evidence type="ECO:0000313" key="12">
    <source>
        <dbReference type="Proteomes" id="UP001307889"/>
    </source>
</evidence>
<keyword evidence="9 10" id="KW-0807">Transducer</keyword>
<dbReference type="InterPro" id="IPR004117">
    <property type="entry name" value="7tm6_olfct_rcpt"/>
</dbReference>
<evidence type="ECO:0000256" key="6">
    <source>
        <dbReference type="ARBA" id="ARBA00022989"/>
    </source>
</evidence>
<evidence type="ECO:0000256" key="4">
    <source>
        <dbReference type="ARBA" id="ARBA00022692"/>
    </source>
</evidence>
<feature type="transmembrane region" description="Helical" evidence="10">
    <location>
        <begin position="296"/>
        <end position="317"/>
    </location>
</feature>
<evidence type="ECO:0000256" key="1">
    <source>
        <dbReference type="ARBA" id="ARBA00004651"/>
    </source>
</evidence>
<keyword evidence="6 10" id="KW-1133">Transmembrane helix</keyword>
<proteinExistence type="inferred from homology"/>
<name>A0ABN7AWP4_9HEMI</name>
<keyword evidence="8 10" id="KW-0675">Receptor</keyword>
<gene>
    <name evidence="11" type="ORF">NTJ_09234</name>
</gene>
<evidence type="ECO:0000256" key="9">
    <source>
        <dbReference type="ARBA" id="ARBA00023224"/>
    </source>
</evidence>
<keyword evidence="5 10" id="KW-0552">Olfaction</keyword>
<evidence type="ECO:0000256" key="7">
    <source>
        <dbReference type="ARBA" id="ARBA00023136"/>
    </source>
</evidence>
<dbReference type="PANTHER" id="PTHR21137:SF35">
    <property type="entry name" value="ODORANT RECEPTOR 19A-RELATED"/>
    <property type="match status" value="1"/>
</dbReference>
<dbReference type="EMBL" id="AP028915">
    <property type="protein sequence ID" value="BES96423.1"/>
    <property type="molecule type" value="Genomic_DNA"/>
</dbReference>
<evidence type="ECO:0000256" key="2">
    <source>
        <dbReference type="ARBA" id="ARBA00022475"/>
    </source>
</evidence>
<evidence type="ECO:0000256" key="8">
    <source>
        <dbReference type="ARBA" id="ARBA00023170"/>
    </source>
</evidence>
<keyword evidence="3 10" id="KW-0716">Sensory transduction</keyword>
<evidence type="ECO:0000313" key="11">
    <source>
        <dbReference type="EMBL" id="BES96423.1"/>
    </source>
</evidence>
<organism evidence="11 12">
    <name type="scientific">Nesidiocoris tenuis</name>
    <dbReference type="NCBI Taxonomy" id="355587"/>
    <lineage>
        <taxon>Eukaryota</taxon>
        <taxon>Metazoa</taxon>
        <taxon>Ecdysozoa</taxon>
        <taxon>Arthropoda</taxon>
        <taxon>Hexapoda</taxon>
        <taxon>Insecta</taxon>
        <taxon>Pterygota</taxon>
        <taxon>Neoptera</taxon>
        <taxon>Paraneoptera</taxon>
        <taxon>Hemiptera</taxon>
        <taxon>Heteroptera</taxon>
        <taxon>Panheteroptera</taxon>
        <taxon>Cimicomorpha</taxon>
        <taxon>Miridae</taxon>
        <taxon>Dicyphina</taxon>
        <taxon>Nesidiocoris</taxon>
    </lineage>
</organism>
<feature type="transmembrane region" description="Helical" evidence="10">
    <location>
        <begin position="76"/>
        <end position="93"/>
    </location>
</feature>
<feature type="transmembrane region" description="Helical" evidence="10">
    <location>
        <begin position="329"/>
        <end position="350"/>
    </location>
</feature>
<reference evidence="11 12" key="1">
    <citation type="submission" date="2023-09" db="EMBL/GenBank/DDBJ databases">
        <title>Nesidiocoris tenuis whole genome shotgun sequence.</title>
        <authorList>
            <person name="Shibata T."/>
            <person name="Shimoda M."/>
            <person name="Kobayashi T."/>
            <person name="Uehara T."/>
        </authorList>
    </citation>
    <scope>NUCLEOTIDE SEQUENCE [LARGE SCALE GENOMIC DNA]</scope>
    <source>
        <strain evidence="11 12">Japan</strain>
    </source>
</reference>